<keyword evidence="3" id="KW-1133">Transmembrane helix</keyword>
<dbReference type="GO" id="GO:0016705">
    <property type="term" value="F:oxidoreductase activity, acting on paired donors, with incorporation or reduction of molecular oxygen"/>
    <property type="evidence" value="ECO:0007669"/>
    <property type="project" value="InterPro"/>
</dbReference>
<keyword evidence="2" id="KW-0560">Oxidoreductase</keyword>
<dbReference type="InterPro" id="IPR017972">
    <property type="entry name" value="Cyt_P450_CS"/>
</dbReference>
<protein>
    <submittedName>
        <fullName evidence="4">Uncharacterized protein</fullName>
    </submittedName>
</protein>
<evidence type="ECO:0000256" key="3">
    <source>
        <dbReference type="SAM" id="Phobius"/>
    </source>
</evidence>
<dbReference type="PANTHER" id="PTHR24301:SF8">
    <property type="entry name" value="OS02G0221900 PROTEIN"/>
    <property type="match status" value="1"/>
</dbReference>
<comment type="similarity">
    <text evidence="2">Belongs to the cytochrome P450 family.</text>
</comment>
<dbReference type="PROSITE" id="PS00086">
    <property type="entry name" value="CYTOCHROME_P450"/>
    <property type="match status" value="1"/>
</dbReference>
<name>A0A4S8JGK7_MUSBA</name>
<keyword evidence="2" id="KW-0503">Monooxygenase</keyword>
<dbReference type="GO" id="GO:0020037">
    <property type="term" value="F:heme binding"/>
    <property type="evidence" value="ECO:0007669"/>
    <property type="project" value="InterPro"/>
</dbReference>
<sequence length="528" mass="60158">MEDRVHEIVESVESLVRSCAPFFLASMALLLGFLVYFYAPYWRVRRVPGPPTTFPVGHIPFLAKHGPDILRVFAKNYGPIFRFHLGRQPLVIVADAELCRKVGIKNFKDIRNRSSPSPATGSPLLQNGLFLLRDSRWTSTRNIITSLYQPAHLASLIPTMHHYATSFCNTISTIQRNREDVPFSELSLRLAIDIIGKTAFGIEFGLLNDDDDDDDDDGSCFLRQHTYAISSLKMDLSGSLSTALGLIAPVLQNPCREIFKRIPGAADYKLHKMNQQLCDRIDAIIAKRSSEMTRESKDFLAALLNSRQTRLAENLLTDSYVRALVYEHLIAGTKTTAFTLAMTVYLVSRHPDVEKKLVEEIDRFGPRDLIPTFDDLHSKFPYLDQVIKESMRMYTVSPLVARETSQQVEIGGYVLPKGTWVWLALGVVAKDSKQFPAPDVFRPERFDPARDEEKRRHPYAHIPFGIGPRACVAQKFAIQEVKLALIQLYRHYVFRRSPKMEFPPEFHYGLILSFKRDVMLRAIKRAND</sequence>
<proteinExistence type="inferred from homology"/>
<dbReference type="GO" id="GO:0004497">
    <property type="term" value="F:monooxygenase activity"/>
    <property type="evidence" value="ECO:0007669"/>
    <property type="project" value="UniProtKB-KW"/>
</dbReference>
<keyword evidence="3" id="KW-0812">Transmembrane</keyword>
<keyword evidence="1 2" id="KW-0408">Iron</keyword>
<comment type="caution">
    <text evidence="4">The sequence shown here is derived from an EMBL/GenBank/DDBJ whole genome shotgun (WGS) entry which is preliminary data.</text>
</comment>
<keyword evidence="1 2" id="KW-0349">Heme</keyword>
<reference evidence="4 5" key="1">
    <citation type="journal article" date="2019" name="Nat. Plants">
        <title>Genome sequencing of Musa balbisiana reveals subgenome evolution and function divergence in polyploid bananas.</title>
        <authorList>
            <person name="Yao X."/>
        </authorList>
    </citation>
    <scope>NUCLEOTIDE SEQUENCE [LARGE SCALE GENOMIC DNA]</scope>
    <source>
        <strain evidence="5">cv. DH-PKW</strain>
        <tissue evidence="4">Leaves</tissue>
    </source>
</reference>
<evidence type="ECO:0000313" key="5">
    <source>
        <dbReference type="Proteomes" id="UP000317650"/>
    </source>
</evidence>
<dbReference type="GO" id="GO:0005506">
    <property type="term" value="F:iron ion binding"/>
    <property type="evidence" value="ECO:0007669"/>
    <property type="project" value="InterPro"/>
</dbReference>
<dbReference type="AlphaFoldDB" id="A0A4S8JGK7"/>
<feature type="binding site" description="axial binding residue" evidence="1">
    <location>
        <position position="471"/>
    </location>
    <ligand>
        <name>heme</name>
        <dbReference type="ChEBI" id="CHEBI:30413"/>
    </ligand>
    <ligandPart>
        <name>Fe</name>
        <dbReference type="ChEBI" id="CHEBI:18248"/>
    </ligandPart>
</feature>
<accession>A0A4S8JGK7</accession>
<dbReference type="SUPFAM" id="SSF48264">
    <property type="entry name" value="Cytochrome P450"/>
    <property type="match status" value="1"/>
</dbReference>
<dbReference type="Gene3D" id="1.10.630.10">
    <property type="entry name" value="Cytochrome P450"/>
    <property type="match status" value="1"/>
</dbReference>
<dbReference type="STRING" id="52838.A0A4S8JGK7"/>
<evidence type="ECO:0000256" key="2">
    <source>
        <dbReference type="RuleBase" id="RU000461"/>
    </source>
</evidence>
<keyword evidence="5" id="KW-1185">Reference proteome</keyword>
<dbReference type="PANTHER" id="PTHR24301">
    <property type="entry name" value="THROMBOXANE-A SYNTHASE"/>
    <property type="match status" value="1"/>
</dbReference>
<keyword evidence="1 2" id="KW-0479">Metal-binding</keyword>
<dbReference type="Proteomes" id="UP000317650">
    <property type="component" value="Chromosome 7"/>
</dbReference>
<gene>
    <name evidence="4" type="ORF">C4D60_Mb07t19960</name>
</gene>
<evidence type="ECO:0000313" key="4">
    <source>
        <dbReference type="EMBL" id="THU61123.1"/>
    </source>
</evidence>
<organism evidence="4 5">
    <name type="scientific">Musa balbisiana</name>
    <name type="common">Banana</name>
    <dbReference type="NCBI Taxonomy" id="52838"/>
    <lineage>
        <taxon>Eukaryota</taxon>
        <taxon>Viridiplantae</taxon>
        <taxon>Streptophyta</taxon>
        <taxon>Embryophyta</taxon>
        <taxon>Tracheophyta</taxon>
        <taxon>Spermatophyta</taxon>
        <taxon>Magnoliopsida</taxon>
        <taxon>Liliopsida</taxon>
        <taxon>Zingiberales</taxon>
        <taxon>Musaceae</taxon>
        <taxon>Musa</taxon>
    </lineage>
</organism>
<dbReference type="InterPro" id="IPR002401">
    <property type="entry name" value="Cyt_P450_E_grp-I"/>
</dbReference>
<dbReference type="PRINTS" id="PR00385">
    <property type="entry name" value="P450"/>
</dbReference>
<dbReference type="PRINTS" id="PR00463">
    <property type="entry name" value="EP450I"/>
</dbReference>
<dbReference type="EMBL" id="PYDT01000005">
    <property type="protein sequence ID" value="THU61123.1"/>
    <property type="molecule type" value="Genomic_DNA"/>
</dbReference>
<keyword evidence="3" id="KW-0472">Membrane</keyword>
<comment type="cofactor">
    <cofactor evidence="1">
        <name>heme</name>
        <dbReference type="ChEBI" id="CHEBI:30413"/>
    </cofactor>
</comment>
<dbReference type="InterPro" id="IPR001128">
    <property type="entry name" value="Cyt_P450"/>
</dbReference>
<dbReference type="Pfam" id="PF00067">
    <property type="entry name" value="p450"/>
    <property type="match status" value="1"/>
</dbReference>
<evidence type="ECO:0000256" key="1">
    <source>
        <dbReference type="PIRSR" id="PIRSR602401-1"/>
    </source>
</evidence>
<feature type="transmembrane region" description="Helical" evidence="3">
    <location>
        <begin position="20"/>
        <end position="39"/>
    </location>
</feature>
<dbReference type="InterPro" id="IPR036396">
    <property type="entry name" value="Cyt_P450_sf"/>
</dbReference>